<feature type="transmembrane region" description="Helical" evidence="6">
    <location>
        <begin position="392"/>
        <end position="414"/>
    </location>
</feature>
<feature type="transmembrane region" description="Helical" evidence="6">
    <location>
        <begin position="488"/>
        <end position="505"/>
    </location>
</feature>
<keyword evidence="2" id="KW-1003">Cell membrane</keyword>
<feature type="domain" description="Metallo-beta-lactamase" evidence="7">
    <location>
        <begin position="549"/>
        <end position="722"/>
    </location>
</feature>
<evidence type="ECO:0000256" key="3">
    <source>
        <dbReference type="ARBA" id="ARBA00022692"/>
    </source>
</evidence>
<evidence type="ECO:0000259" key="7">
    <source>
        <dbReference type="SMART" id="SM00849"/>
    </source>
</evidence>
<protein>
    <submittedName>
        <fullName evidence="8">Competence protein ComEC</fullName>
    </submittedName>
</protein>
<reference evidence="8 9" key="1">
    <citation type="submission" date="2023-07" db="EMBL/GenBank/DDBJ databases">
        <title>Sequencing the genomes of 1000 actinobacteria strains.</title>
        <authorList>
            <person name="Klenk H.-P."/>
        </authorList>
    </citation>
    <scope>NUCLEOTIDE SEQUENCE [LARGE SCALE GENOMIC DNA]</scope>
    <source>
        <strain evidence="8 9">DSM 46740</strain>
    </source>
</reference>
<feature type="transmembrane region" description="Helical" evidence="6">
    <location>
        <begin position="363"/>
        <end position="380"/>
    </location>
</feature>
<dbReference type="SUPFAM" id="SSF56281">
    <property type="entry name" value="Metallo-hydrolase/oxidoreductase"/>
    <property type="match status" value="1"/>
</dbReference>
<proteinExistence type="predicted"/>
<feature type="transmembrane region" description="Helical" evidence="6">
    <location>
        <begin position="460"/>
        <end position="482"/>
    </location>
</feature>
<dbReference type="NCBIfam" id="TIGR00360">
    <property type="entry name" value="ComEC_N-term"/>
    <property type="match status" value="1"/>
</dbReference>
<comment type="subcellular location">
    <subcellularLocation>
        <location evidence="1">Cell membrane</location>
        <topology evidence="1">Multi-pass membrane protein</topology>
    </subcellularLocation>
</comment>
<dbReference type="SMART" id="SM00849">
    <property type="entry name" value="Lactamase_B"/>
    <property type="match status" value="1"/>
</dbReference>
<dbReference type="PANTHER" id="PTHR30619">
    <property type="entry name" value="DNA INTERNALIZATION/COMPETENCE PROTEIN COMEC/REC2"/>
    <property type="match status" value="1"/>
</dbReference>
<evidence type="ECO:0000313" key="9">
    <source>
        <dbReference type="Proteomes" id="UP001225356"/>
    </source>
</evidence>
<keyword evidence="3 6" id="KW-0812">Transmembrane</keyword>
<dbReference type="Pfam" id="PF00753">
    <property type="entry name" value="Lactamase_B"/>
    <property type="match status" value="1"/>
</dbReference>
<sequence>MTRFSASAMVRDSDVAKKGRHAHALHLVLPALASWATALILLGCSASAGAVVAVVVLAGMLAVVVVIPAEGIAGWRNAVVAVLGCAAAVAGTTAFRVHAVSTGPVAELVERRSSAVMEAVVTDDPRALPQHGGVFRREGFVVPARIESIGAGADRVTLRAPVVLLASGGEWRPLLPSQRIALTGRFAPADPGELLAGTVLVRGPPRVLSGPSWMQRAAETLRSGLREAAGVLPPDQRGLLPGLVVGDVSRMDEQVKADFKEAGLSHLTAVSGANLAIVAGAAVAIARTAGLPLAARAVLAALAMLAFAVVARPSPSVLRALLMGGVTAVALGTGRVRDGVAALSATVLGLIFFDPALARSYGFALSVCATAGILVLAPRWRDRLSRRMPRWAAEATAVAAAAQAAVTPVLVLMSGQLAPVAIPANLLAGPAVAPATLLGVVAALVAPLHMGAAQLLVRPAGLATGWIIEVAEHAAGLPLAVIPWPGGVTGLIVLAVAVPVVVPALRYRWSRWILLAVAGGAVAAVVVATPIVARWPPRDWLLVMCDVGQGDALLVAAGPGRAVVVDTGPDPVRVDRCLRSMGVREVPLVILTHPHFDHVGGLDGVFRGREVGAVVVTPQRAEGRESARLSDELARRRVVEWAARPGASWRLGPSELTILGPPAEMFPPGAGEGAAVNNASVVVHVRWAAGAALLSGDVETEAQTALLRRGLPPAEIFKVPHHGSGRHDPAFFAASGARAALISVGADNDYGHPTPATLAQLNRLGARVYRTDLSGDLAVVARDGALAVISRGR</sequence>
<dbReference type="InterPro" id="IPR036866">
    <property type="entry name" value="RibonucZ/Hydroxyglut_hydro"/>
</dbReference>
<keyword evidence="9" id="KW-1185">Reference proteome</keyword>
<evidence type="ECO:0000313" key="8">
    <source>
        <dbReference type="EMBL" id="MDP9845693.1"/>
    </source>
</evidence>
<feature type="transmembrane region" description="Helical" evidence="6">
    <location>
        <begin position="79"/>
        <end position="99"/>
    </location>
</feature>
<organism evidence="8 9">
    <name type="scientific">Streptosporangium lutulentum</name>
    <dbReference type="NCBI Taxonomy" id="1461250"/>
    <lineage>
        <taxon>Bacteria</taxon>
        <taxon>Bacillati</taxon>
        <taxon>Actinomycetota</taxon>
        <taxon>Actinomycetes</taxon>
        <taxon>Streptosporangiales</taxon>
        <taxon>Streptosporangiaceae</taxon>
        <taxon>Streptosporangium</taxon>
    </lineage>
</organism>
<comment type="caution">
    <text evidence="8">The sequence shown here is derived from an EMBL/GenBank/DDBJ whole genome shotgun (WGS) entry which is preliminary data.</text>
</comment>
<feature type="transmembrane region" description="Helical" evidence="6">
    <location>
        <begin position="426"/>
        <end position="448"/>
    </location>
</feature>
<keyword evidence="4 6" id="KW-1133">Transmembrane helix</keyword>
<evidence type="ECO:0000256" key="4">
    <source>
        <dbReference type="ARBA" id="ARBA00022989"/>
    </source>
</evidence>
<feature type="transmembrane region" description="Helical" evidence="6">
    <location>
        <begin position="512"/>
        <end position="535"/>
    </location>
</feature>
<evidence type="ECO:0000256" key="1">
    <source>
        <dbReference type="ARBA" id="ARBA00004651"/>
    </source>
</evidence>
<dbReference type="Pfam" id="PF03772">
    <property type="entry name" value="Competence"/>
    <property type="match status" value="1"/>
</dbReference>
<evidence type="ECO:0000256" key="6">
    <source>
        <dbReference type="SAM" id="Phobius"/>
    </source>
</evidence>
<dbReference type="PANTHER" id="PTHR30619:SF1">
    <property type="entry name" value="RECOMBINATION PROTEIN 2"/>
    <property type="match status" value="1"/>
</dbReference>
<name>A0ABT9QG09_9ACTN</name>
<feature type="transmembrane region" description="Helical" evidence="6">
    <location>
        <begin position="317"/>
        <end position="333"/>
    </location>
</feature>
<dbReference type="InterPro" id="IPR004477">
    <property type="entry name" value="ComEC_N"/>
</dbReference>
<dbReference type="EMBL" id="JAUSQU010000001">
    <property type="protein sequence ID" value="MDP9845693.1"/>
    <property type="molecule type" value="Genomic_DNA"/>
</dbReference>
<gene>
    <name evidence="8" type="ORF">J2853_004904</name>
</gene>
<feature type="transmembrane region" description="Helical" evidence="6">
    <location>
        <begin position="48"/>
        <end position="67"/>
    </location>
</feature>
<dbReference type="Gene3D" id="3.60.15.10">
    <property type="entry name" value="Ribonuclease Z/Hydroxyacylglutathione hydrolase-like"/>
    <property type="match status" value="1"/>
</dbReference>
<dbReference type="InterPro" id="IPR001279">
    <property type="entry name" value="Metallo-B-lactamas"/>
</dbReference>
<dbReference type="CDD" id="cd07731">
    <property type="entry name" value="ComA-like_MBL-fold"/>
    <property type="match status" value="1"/>
</dbReference>
<dbReference type="InterPro" id="IPR052159">
    <property type="entry name" value="Competence_DNA_uptake"/>
</dbReference>
<accession>A0ABT9QG09</accession>
<feature type="transmembrane region" description="Helical" evidence="6">
    <location>
        <begin position="264"/>
        <end position="286"/>
    </location>
</feature>
<evidence type="ECO:0000256" key="2">
    <source>
        <dbReference type="ARBA" id="ARBA00022475"/>
    </source>
</evidence>
<dbReference type="Proteomes" id="UP001225356">
    <property type="component" value="Unassembled WGS sequence"/>
</dbReference>
<keyword evidence="5 6" id="KW-0472">Membrane</keyword>
<evidence type="ECO:0000256" key="5">
    <source>
        <dbReference type="ARBA" id="ARBA00023136"/>
    </source>
</evidence>
<feature type="transmembrane region" description="Helical" evidence="6">
    <location>
        <begin position="293"/>
        <end position="311"/>
    </location>
</feature>
<feature type="transmembrane region" description="Helical" evidence="6">
    <location>
        <begin position="21"/>
        <end position="42"/>
    </location>
</feature>
<dbReference type="InterPro" id="IPR035681">
    <property type="entry name" value="ComA-like_MBL"/>
</dbReference>
<dbReference type="RefSeq" id="WP_307561547.1">
    <property type="nucleotide sequence ID" value="NZ_JAUSQU010000001.1"/>
</dbReference>